<proteinExistence type="predicted"/>
<reference evidence="2 3" key="1">
    <citation type="submission" date="2017-09" db="EMBL/GenBank/DDBJ databases">
        <authorList>
            <person name="Ehlers B."/>
            <person name="Leendertz F.H."/>
        </authorList>
    </citation>
    <scope>NUCLEOTIDE SEQUENCE [LARGE SCALE GENOMIC DNA]</scope>
    <source>
        <strain evidence="2 3">DSM 46844</strain>
    </source>
</reference>
<protein>
    <recommendedName>
        <fullName evidence="4">Camelysin metallo-endopeptidase</fullName>
    </recommendedName>
</protein>
<keyword evidence="1" id="KW-0472">Membrane</keyword>
<dbReference type="RefSeq" id="WP_097203590.1">
    <property type="nucleotide sequence ID" value="NZ_JACHXB010000001.1"/>
</dbReference>
<keyword evidence="3" id="KW-1185">Reference proteome</keyword>
<evidence type="ECO:0000313" key="2">
    <source>
        <dbReference type="EMBL" id="SNX94397.1"/>
    </source>
</evidence>
<dbReference type="OrthoDB" id="3788361at2"/>
<feature type="transmembrane region" description="Helical" evidence="1">
    <location>
        <begin position="12"/>
        <end position="35"/>
    </location>
</feature>
<gene>
    <name evidence="2" type="ORF">SAMN06893097_101188</name>
</gene>
<evidence type="ECO:0008006" key="4">
    <source>
        <dbReference type="Google" id="ProtNLM"/>
    </source>
</evidence>
<organism evidence="2 3">
    <name type="scientific">Geodermatophilus sabuli</name>
    <dbReference type="NCBI Taxonomy" id="1564158"/>
    <lineage>
        <taxon>Bacteria</taxon>
        <taxon>Bacillati</taxon>
        <taxon>Actinomycetota</taxon>
        <taxon>Actinomycetes</taxon>
        <taxon>Geodermatophilales</taxon>
        <taxon>Geodermatophilaceae</taxon>
        <taxon>Geodermatophilus</taxon>
    </lineage>
</organism>
<accession>A0A285E5W3</accession>
<name>A0A285E5W3_9ACTN</name>
<evidence type="ECO:0000313" key="3">
    <source>
        <dbReference type="Proteomes" id="UP000219514"/>
    </source>
</evidence>
<sequence>MTAADHRAAKGRIAASVVVVGAAAAVAGLGTFGTFTDSTTPVVTELDTGVVSIALTKAADAATLSLFDHGSFLAGDSESSAVDLVNGGTVALGEMRMASVATDSSVLDSDRTHGLQLAVDSCSVSWVLTNGDWSCAGATTRFYAGPIVADAPLTGAASLAPGGVDHLLLTATLPATTTADMVAGATSALDVTFSTTQRGGTAR</sequence>
<keyword evidence="1" id="KW-0812">Transmembrane</keyword>
<dbReference type="EMBL" id="OBDO01000001">
    <property type="protein sequence ID" value="SNX94397.1"/>
    <property type="molecule type" value="Genomic_DNA"/>
</dbReference>
<dbReference type="AlphaFoldDB" id="A0A285E5W3"/>
<keyword evidence="1" id="KW-1133">Transmembrane helix</keyword>
<dbReference type="Proteomes" id="UP000219514">
    <property type="component" value="Unassembled WGS sequence"/>
</dbReference>
<evidence type="ECO:0000256" key="1">
    <source>
        <dbReference type="SAM" id="Phobius"/>
    </source>
</evidence>